<comment type="function">
    <text evidence="1">May act as a substrate-specific adapter of an E3 ubiquitin-protein ligase complex (CUL3-RBX1-BTB) which mediates the ubiquitination and subsequent proteasomal degradation of target proteins.</text>
</comment>
<reference evidence="5" key="1">
    <citation type="submission" date="2021-01" db="EMBL/GenBank/DDBJ databases">
        <title>Adiantum capillus-veneris genome.</title>
        <authorList>
            <person name="Fang Y."/>
            <person name="Liao Q."/>
        </authorList>
    </citation>
    <scope>NUCLEOTIDE SEQUENCE</scope>
    <source>
        <strain evidence="5">H3</strain>
        <tissue evidence="5">Leaf</tissue>
    </source>
</reference>
<dbReference type="InterPro" id="IPR038920">
    <property type="entry name" value="At3g05675-like"/>
</dbReference>
<keyword evidence="3" id="KW-0833">Ubl conjugation pathway</keyword>
<dbReference type="PANTHER" id="PTHR31060:SF6">
    <property type="entry name" value="EXPRESSED PROTEIN"/>
    <property type="match status" value="1"/>
</dbReference>
<evidence type="ECO:0000313" key="6">
    <source>
        <dbReference type="Proteomes" id="UP000886520"/>
    </source>
</evidence>
<dbReference type="InterPro" id="IPR058039">
    <property type="entry name" value="At3g05675-like_ankyrin"/>
</dbReference>
<evidence type="ECO:0000256" key="3">
    <source>
        <dbReference type="ARBA" id="ARBA00022786"/>
    </source>
</evidence>
<dbReference type="InterPro" id="IPR011333">
    <property type="entry name" value="SKP1/BTB/POZ_sf"/>
</dbReference>
<accession>A0A9D4ZS69</accession>
<protein>
    <recommendedName>
        <fullName evidence="4">At3g05675-like ankyrin-like domain-containing protein</fullName>
    </recommendedName>
</protein>
<evidence type="ECO:0000313" key="5">
    <source>
        <dbReference type="EMBL" id="KAI5084071.1"/>
    </source>
</evidence>
<dbReference type="Gene3D" id="3.30.710.10">
    <property type="entry name" value="Potassium Channel Kv1.1, Chain A"/>
    <property type="match status" value="1"/>
</dbReference>
<comment type="caution">
    <text evidence="5">The sequence shown here is derived from an EMBL/GenBank/DDBJ whole genome shotgun (WGS) entry which is preliminary data.</text>
</comment>
<evidence type="ECO:0000256" key="2">
    <source>
        <dbReference type="ARBA" id="ARBA00004906"/>
    </source>
</evidence>
<name>A0A9D4ZS69_ADICA</name>
<comment type="pathway">
    <text evidence="2">Protein modification; protein ubiquitination.</text>
</comment>
<evidence type="ECO:0000256" key="1">
    <source>
        <dbReference type="ARBA" id="ARBA00002668"/>
    </source>
</evidence>
<dbReference type="AlphaFoldDB" id="A0A9D4ZS69"/>
<gene>
    <name evidence="5" type="ORF">GOP47_0000240</name>
</gene>
<proteinExistence type="predicted"/>
<keyword evidence="6" id="KW-1185">Reference proteome</keyword>
<feature type="domain" description="At3g05675-like ankyrin-like" evidence="4">
    <location>
        <begin position="237"/>
        <end position="437"/>
    </location>
</feature>
<dbReference type="OrthoDB" id="1885107at2759"/>
<evidence type="ECO:0000259" key="4">
    <source>
        <dbReference type="Pfam" id="PF25553"/>
    </source>
</evidence>
<sequence length="452" mass="50612">MQSAKKKQRVSSSSRLAALAERFPSPAIEHRSGSSRVEFVEYDIDGKSKRVSNNPLIFNDPAIADVVLFLHAYTTDANELELDASTEVFLHARVLEQCKYFATVLSERWQESRQYSEGPNHEKRIHINMTVPGSRVVASYLLVLQLLYGKDFQGVITDVSTALSCLPVAAEWLYDECITACVQYLEAVPWTEDEEKRVLEVVTSLQLRESAQLLARITPINTRAVHDMLVKLVLDGAFASSLKSVKDSVEEYSSPNVRGRHDEIEALQRVSLHTASLNSKHLLWLVERMIELRVADNAVTEWSEQVLFTANLLRVFNDDAWRTIAPSLPALVLRCTFKLVSAVAAGSMIASCQVRKKLVEYWLPVLLVSRDTPSPTASSLKLQALHQELEDVFLRIISTLPLGDAQLLLPQCLSFATRSVEDCPHLMGAFNLWFRRASRDEGNGAGCEEEGL</sequence>
<organism evidence="5 6">
    <name type="scientific">Adiantum capillus-veneris</name>
    <name type="common">Maidenhair fern</name>
    <dbReference type="NCBI Taxonomy" id="13818"/>
    <lineage>
        <taxon>Eukaryota</taxon>
        <taxon>Viridiplantae</taxon>
        <taxon>Streptophyta</taxon>
        <taxon>Embryophyta</taxon>
        <taxon>Tracheophyta</taxon>
        <taxon>Polypodiopsida</taxon>
        <taxon>Polypodiidae</taxon>
        <taxon>Polypodiales</taxon>
        <taxon>Pteridineae</taxon>
        <taxon>Pteridaceae</taxon>
        <taxon>Vittarioideae</taxon>
        <taxon>Adiantum</taxon>
    </lineage>
</organism>
<dbReference type="Proteomes" id="UP000886520">
    <property type="component" value="Chromosome 1"/>
</dbReference>
<dbReference type="PANTHER" id="PTHR31060">
    <property type="entry name" value="OSJNBA0011J08.25 PROTEIN-RELATED"/>
    <property type="match status" value="1"/>
</dbReference>
<dbReference type="Pfam" id="PF25553">
    <property type="entry name" value="BTB-POZ_ANK-like"/>
    <property type="match status" value="1"/>
</dbReference>
<dbReference type="EMBL" id="JABFUD020000001">
    <property type="protein sequence ID" value="KAI5084071.1"/>
    <property type="molecule type" value="Genomic_DNA"/>
</dbReference>